<evidence type="ECO:0000256" key="1">
    <source>
        <dbReference type="SAM" id="Phobius"/>
    </source>
</evidence>
<evidence type="ECO:0000313" key="3">
    <source>
        <dbReference type="Proteomes" id="UP000697995"/>
    </source>
</evidence>
<protein>
    <submittedName>
        <fullName evidence="2">Uncharacterized protein</fullName>
    </submittedName>
</protein>
<comment type="caution">
    <text evidence="2">The sequence shown here is derived from an EMBL/GenBank/DDBJ whole genome shotgun (WGS) entry which is preliminary data.</text>
</comment>
<keyword evidence="1" id="KW-0812">Transmembrane</keyword>
<dbReference type="EMBL" id="NRSG01000691">
    <property type="protein sequence ID" value="MBK1662700.1"/>
    <property type="molecule type" value="Genomic_DNA"/>
</dbReference>
<reference evidence="2 3" key="1">
    <citation type="journal article" date="2020" name="Microorganisms">
        <title>Osmotic Adaptation and Compatible Solute Biosynthesis of Phototrophic Bacteria as Revealed from Genome Analyses.</title>
        <authorList>
            <person name="Imhoff J.F."/>
            <person name="Rahn T."/>
            <person name="Kunzel S."/>
            <person name="Keller A."/>
            <person name="Neulinger S.C."/>
        </authorList>
    </citation>
    <scope>NUCLEOTIDE SEQUENCE [LARGE SCALE GENOMIC DNA]</scope>
    <source>
        <strain evidence="2 3">DSM 15382</strain>
    </source>
</reference>
<accession>A0ABS1D719</accession>
<feature type="non-terminal residue" evidence="2">
    <location>
        <position position="326"/>
    </location>
</feature>
<feature type="transmembrane region" description="Helical" evidence="1">
    <location>
        <begin position="128"/>
        <end position="151"/>
    </location>
</feature>
<dbReference type="RefSeq" id="WP_408901678.1">
    <property type="nucleotide sequence ID" value="NZ_NRSG01000691.1"/>
</dbReference>
<feature type="transmembrane region" description="Helical" evidence="1">
    <location>
        <begin position="12"/>
        <end position="35"/>
    </location>
</feature>
<keyword evidence="1" id="KW-0472">Membrane</keyword>
<dbReference type="Proteomes" id="UP000697995">
    <property type="component" value="Unassembled WGS sequence"/>
</dbReference>
<keyword evidence="3" id="KW-1185">Reference proteome</keyword>
<organism evidence="2 3">
    <name type="scientific">Paracraurococcus ruber</name>
    <dbReference type="NCBI Taxonomy" id="77675"/>
    <lineage>
        <taxon>Bacteria</taxon>
        <taxon>Pseudomonadati</taxon>
        <taxon>Pseudomonadota</taxon>
        <taxon>Alphaproteobacteria</taxon>
        <taxon>Acetobacterales</taxon>
        <taxon>Roseomonadaceae</taxon>
        <taxon>Paracraurococcus</taxon>
    </lineage>
</organism>
<proteinExistence type="predicted"/>
<keyword evidence="1" id="KW-1133">Transmembrane helix</keyword>
<gene>
    <name evidence="2" type="ORF">CKO45_31490</name>
</gene>
<sequence>MTLTLRTLGPAWIAAAGTALLAALLLGIALVLPALPGMGAPPSGMAREVFDSLPAETGGTKLREELRALAPQLPPNARSRMEQILAAEERRSADAPPAFVLGSLVARLEAAASGLPAAAPPMPAREGLVLAAGGAGLLAALLALLAGPLALAPLSALRAGLGGRWGTEREDLWGALARDMAARPTAPPAASPAPAAMPIDLPTEDLLEAGRALKEAAAEGTRMARAAAAAQVRLDRAVSMTDQATEALAKLPRLAAAQTEAIALLAARLEAAPEGEERPPMEAALAERLEAAAQRLAAEFEAVPVAAGTLRAAAERLAEEAGSRSA</sequence>
<name>A0ABS1D719_9PROT</name>
<evidence type="ECO:0000313" key="2">
    <source>
        <dbReference type="EMBL" id="MBK1662700.1"/>
    </source>
</evidence>